<accession>A0A3G2T7N3</accession>
<evidence type="ECO:0000259" key="1">
    <source>
        <dbReference type="Pfam" id="PF18624"/>
    </source>
</evidence>
<feature type="domain" description="CDI immunity protein" evidence="1">
    <location>
        <begin position="2"/>
        <end position="99"/>
    </location>
</feature>
<sequence>MVISYFERMFEDGHFIYAIELLVDGSSLSTDGDYCSFGDMDSYYDEFHFNGVEFATGYPPKEEDTVIVSKETCNFYIKLACVRYKKLEPDSTHKINELLERLK</sequence>
<dbReference type="NCBIfam" id="NF033826">
    <property type="entry name" value="immun_CdiI"/>
    <property type="match status" value="1"/>
</dbReference>
<gene>
    <name evidence="2" type="ORF">CDG68_13725</name>
</gene>
<dbReference type="AlphaFoldDB" id="A0A3G2T7N3"/>
<organism evidence="2 3">
    <name type="scientific">Acinetobacter wuhouensis</name>
    <dbReference type="NCBI Taxonomy" id="1879050"/>
    <lineage>
        <taxon>Bacteria</taxon>
        <taxon>Pseudomonadati</taxon>
        <taxon>Pseudomonadota</taxon>
        <taxon>Gammaproteobacteria</taxon>
        <taxon>Moraxellales</taxon>
        <taxon>Moraxellaceae</taxon>
        <taxon>Acinetobacter</taxon>
    </lineage>
</organism>
<proteinExistence type="predicted"/>
<dbReference type="Pfam" id="PF18624">
    <property type="entry name" value="CdiI_4"/>
    <property type="match status" value="1"/>
</dbReference>
<name>A0A3G2T7N3_9GAMM</name>
<evidence type="ECO:0000313" key="3">
    <source>
        <dbReference type="Proteomes" id="UP000279962"/>
    </source>
</evidence>
<dbReference type="Proteomes" id="UP000279962">
    <property type="component" value="Chromosome"/>
</dbReference>
<dbReference type="EMBL" id="CP033133">
    <property type="protein sequence ID" value="AYO56308.1"/>
    <property type="molecule type" value="Genomic_DNA"/>
</dbReference>
<reference evidence="2 3" key="1">
    <citation type="submission" date="2018-10" db="EMBL/GenBank/DDBJ databases">
        <title>The complete genome of Acinetobacter wuhouensis strain WCHAW010062.</title>
        <authorList>
            <person name="Hu Y."/>
            <person name="Long H."/>
            <person name="Feng Y."/>
            <person name="Zong Z."/>
        </authorList>
    </citation>
    <scope>NUCLEOTIDE SEQUENCE [LARGE SCALE GENOMIC DNA]</scope>
    <source>
        <strain evidence="2 3">WCHAW010062</strain>
    </source>
</reference>
<dbReference type="InterPro" id="IPR041256">
    <property type="entry name" value="CdiI_4"/>
</dbReference>
<dbReference type="CDD" id="cd20688">
    <property type="entry name" value="CdiI_Ecoli_Nm-like"/>
    <property type="match status" value="1"/>
</dbReference>
<evidence type="ECO:0000313" key="2">
    <source>
        <dbReference type="EMBL" id="AYO56308.1"/>
    </source>
</evidence>
<protein>
    <recommendedName>
        <fullName evidence="1">CDI immunity protein domain-containing protein</fullName>
    </recommendedName>
</protein>